<keyword evidence="1" id="KW-1133">Transmembrane helix</keyword>
<gene>
    <name evidence="2" type="ORF">Pta02_61730</name>
</gene>
<dbReference type="Proteomes" id="UP000634476">
    <property type="component" value="Unassembled WGS sequence"/>
</dbReference>
<protein>
    <recommendedName>
        <fullName evidence="4">Prepilin-type N-terminal cleavage/methylation domain-containing protein</fullName>
    </recommendedName>
</protein>
<evidence type="ECO:0008006" key="4">
    <source>
        <dbReference type="Google" id="ProtNLM"/>
    </source>
</evidence>
<dbReference type="PROSITE" id="PS00409">
    <property type="entry name" value="PROKAR_NTER_METHYL"/>
    <property type="match status" value="1"/>
</dbReference>
<name>A0A8J3WWI0_9ACTN</name>
<dbReference type="AlphaFoldDB" id="A0A8J3WWI0"/>
<evidence type="ECO:0000313" key="2">
    <source>
        <dbReference type="EMBL" id="GII04165.1"/>
    </source>
</evidence>
<evidence type="ECO:0000313" key="3">
    <source>
        <dbReference type="Proteomes" id="UP000634476"/>
    </source>
</evidence>
<dbReference type="InterPro" id="IPR012902">
    <property type="entry name" value="N_methyl_site"/>
</dbReference>
<accession>A0A8J3WWI0</accession>
<keyword evidence="3" id="KW-1185">Reference proteome</keyword>
<evidence type="ECO:0000256" key="1">
    <source>
        <dbReference type="SAM" id="Phobius"/>
    </source>
</evidence>
<keyword evidence="1" id="KW-0812">Transmembrane</keyword>
<dbReference type="InterPro" id="IPR045584">
    <property type="entry name" value="Pilin-like"/>
</dbReference>
<comment type="caution">
    <text evidence="2">The sequence shown here is derived from an EMBL/GenBank/DDBJ whole genome shotgun (WGS) entry which is preliminary data.</text>
</comment>
<dbReference type="EMBL" id="BOOK01000047">
    <property type="protein sequence ID" value="GII04165.1"/>
    <property type="molecule type" value="Genomic_DNA"/>
</dbReference>
<dbReference type="RefSeq" id="WP_203878429.1">
    <property type="nucleotide sequence ID" value="NZ_BOOK01000047.1"/>
</dbReference>
<dbReference type="SUPFAM" id="SSF54523">
    <property type="entry name" value="Pili subunits"/>
    <property type="match status" value="1"/>
</dbReference>
<feature type="transmembrane region" description="Helical" evidence="1">
    <location>
        <begin position="21"/>
        <end position="49"/>
    </location>
</feature>
<proteinExistence type="predicted"/>
<sequence length="243" mass="26225">MRGRRLSPRLAARLRGVRSSGDAGISLVEVMVTVGIMGVLMAIFTAGILQVYRSVNVTESVAAAQSQLNIMFQRLDKEVRYASWVAEPGLVRNRWYVEYAYMEYDKTNAQTGAQTGKAQCGQLRLDLGTGVMQRVQWTPGSPPAEGRPGQTLASQIVTTGLGSGTATPPFELQKAGSFPYGGMNSSAVGARFAPDFQRLRLHMTTRVSSSPDAAPVETDITFTALNTSRDTSADNVCDEGRPQ</sequence>
<keyword evidence="1" id="KW-0472">Membrane</keyword>
<reference evidence="2" key="1">
    <citation type="submission" date="2021-01" db="EMBL/GenBank/DDBJ databases">
        <title>Whole genome shotgun sequence of Planobispora takensis NBRC 109077.</title>
        <authorList>
            <person name="Komaki H."/>
            <person name="Tamura T."/>
        </authorList>
    </citation>
    <scope>NUCLEOTIDE SEQUENCE</scope>
    <source>
        <strain evidence="2">NBRC 109077</strain>
    </source>
</reference>
<organism evidence="2 3">
    <name type="scientific">Planobispora takensis</name>
    <dbReference type="NCBI Taxonomy" id="1367882"/>
    <lineage>
        <taxon>Bacteria</taxon>
        <taxon>Bacillati</taxon>
        <taxon>Actinomycetota</taxon>
        <taxon>Actinomycetes</taxon>
        <taxon>Streptosporangiales</taxon>
        <taxon>Streptosporangiaceae</taxon>
        <taxon>Planobispora</taxon>
    </lineage>
</organism>